<reference evidence="1" key="1">
    <citation type="journal article" date="2018" name="PLoS Negl. Trop. Dis.">
        <title>Sialome diversity of ticks revealed by RNAseq of single tick salivary glands.</title>
        <authorList>
            <person name="Perner J."/>
            <person name="Kropackova S."/>
            <person name="Kopacek P."/>
            <person name="Ribeiro J.M."/>
        </authorList>
    </citation>
    <scope>NUCLEOTIDE SEQUENCE</scope>
    <source>
        <strain evidence="1">Siblings of single egg batch collected in Ceske Budejovice</strain>
        <tissue evidence="1">Salivary glands</tissue>
    </source>
</reference>
<dbReference type="EMBL" id="GEGO01002392">
    <property type="protein sequence ID" value="JAR93012.1"/>
    <property type="molecule type" value="Transcribed_RNA"/>
</dbReference>
<protein>
    <submittedName>
        <fullName evidence="1">Putative secreted protein</fullName>
    </submittedName>
</protein>
<name>A0A147BR97_IXORI</name>
<sequence>MSYASGNDTRPSWRRKLLLSAMICCVASSRNVKTTRDEVKQGFPNCPTPYEKLGKPNVFNRNNRPSLSLGTGVCGKLRKAGRAHKALYDLWFPPLQHSLCQAERAASFARGACPPLPNLRQTMSIKVAAPARK</sequence>
<proteinExistence type="predicted"/>
<dbReference type="AlphaFoldDB" id="A0A147BR97"/>
<accession>A0A147BR97</accession>
<evidence type="ECO:0000313" key="1">
    <source>
        <dbReference type="EMBL" id="JAR93012.1"/>
    </source>
</evidence>
<organism evidence="1">
    <name type="scientific">Ixodes ricinus</name>
    <name type="common">Common tick</name>
    <name type="synonym">Acarus ricinus</name>
    <dbReference type="NCBI Taxonomy" id="34613"/>
    <lineage>
        <taxon>Eukaryota</taxon>
        <taxon>Metazoa</taxon>
        <taxon>Ecdysozoa</taxon>
        <taxon>Arthropoda</taxon>
        <taxon>Chelicerata</taxon>
        <taxon>Arachnida</taxon>
        <taxon>Acari</taxon>
        <taxon>Parasitiformes</taxon>
        <taxon>Ixodida</taxon>
        <taxon>Ixodoidea</taxon>
        <taxon>Ixodidae</taxon>
        <taxon>Ixodinae</taxon>
        <taxon>Ixodes</taxon>
    </lineage>
</organism>